<keyword evidence="4 6" id="KW-1133">Transmembrane helix</keyword>
<evidence type="ECO:0000256" key="5">
    <source>
        <dbReference type="ARBA" id="ARBA00023136"/>
    </source>
</evidence>
<accession>A0A291RVV9</accession>
<dbReference type="PANTHER" id="PTHR30086">
    <property type="entry name" value="ARGININE EXPORTER PROTEIN ARGO"/>
    <property type="match status" value="1"/>
</dbReference>
<dbReference type="GO" id="GO:0015171">
    <property type="term" value="F:amino acid transmembrane transporter activity"/>
    <property type="evidence" value="ECO:0007669"/>
    <property type="project" value="TreeGrafter"/>
</dbReference>
<dbReference type="PANTHER" id="PTHR30086:SF20">
    <property type="entry name" value="ARGININE EXPORTER PROTEIN ARGO-RELATED"/>
    <property type="match status" value="1"/>
</dbReference>
<dbReference type="AlphaFoldDB" id="A0A291RVV9"/>
<evidence type="ECO:0000256" key="3">
    <source>
        <dbReference type="ARBA" id="ARBA00022692"/>
    </source>
</evidence>
<keyword evidence="3 6" id="KW-0812">Transmembrane</keyword>
<comment type="subcellular location">
    <subcellularLocation>
        <location evidence="1">Cell membrane</location>
        <topology evidence="1">Multi-pass membrane protein</topology>
    </subcellularLocation>
</comment>
<name>A0A291RVV9_9NOCA</name>
<keyword evidence="2" id="KW-1003">Cell membrane</keyword>
<feature type="transmembrane region" description="Helical" evidence="6">
    <location>
        <begin position="199"/>
        <end position="223"/>
    </location>
</feature>
<reference evidence="7 8" key="1">
    <citation type="submission" date="2017-10" db="EMBL/GenBank/DDBJ databases">
        <title>Comparative genomics between pathogenic Norcardia.</title>
        <authorList>
            <person name="Zeng L."/>
        </authorList>
    </citation>
    <scope>NUCLEOTIDE SEQUENCE [LARGE SCALE GENOMIC DNA]</scope>
    <source>
        <strain evidence="7 8">NC_YFY_NT001</strain>
    </source>
</reference>
<feature type="transmembrane region" description="Helical" evidence="6">
    <location>
        <begin position="163"/>
        <end position="187"/>
    </location>
</feature>
<dbReference type="Pfam" id="PF01810">
    <property type="entry name" value="LysE"/>
    <property type="match status" value="1"/>
</dbReference>
<organism evidence="7 8">
    <name type="scientific">Nocardia terpenica</name>
    <dbReference type="NCBI Taxonomy" id="455432"/>
    <lineage>
        <taxon>Bacteria</taxon>
        <taxon>Bacillati</taxon>
        <taxon>Actinomycetota</taxon>
        <taxon>Actinomycetes</taxon>
        <taxon>Mycobacteriales</taxon>
        <taxon>Nocardiaceae</taxon>
        <taxon>Nocardia</taxon>
    </lineage>
</organism>
<evidence type="ECO:0000256" key="2">
    <source>
        <dbReference type="ARBA" id="ARBA00022475"/>
    </source>
</evidence>
<feature type="transmembrane region" description="Helical" evidence="6">
    <location>
        <begin position="97"/>
        <end position="119"/>
    </location>
</feature>
<protein>
    <submittedName>
        <fullName evidence="7">Lysine transporter LysE</fullName>
    </submittedName>
</protein>
<evidence type="ECO:0000313" key="7">
    <source>
        <dbReference type="EMBL" id="ATL71653.1"/>
    </source>
</evidence>
<feature type="transmembrane region" description="Helical" evidence="6">
    <location>
        <begin position="125"/>
        <end position="142"/>
    </location>
</feature>
<dbReference type="GO" id="GO:0005886">
    <property type="term" value="C:plasma membrane"/>
    <property type="evidence" value="ECO:0007669"/>
    <property type="project" value="UniProtKB-SubCell"/>
</dbReference>
<sequence length="263" mass="27259">MLSRPSPWSSARIFRSIASTASHPPQVSESRAKQGNLFGRIRNRFDGTARSSRGSAVNPSLLLAFWGVTVLLIVVPGPDWAFILATGARDRMVVPAVAGLLLGYLALTAFVAAGVGGLIGRSSLLLTALTVAGAAYLVRLGIRTLRNPAGPQVDSHHSPRSMTWCALAGIGVSGLNPKGLLVFLAMLPQFTDAHGSWPLPVQLGALGLVFVGSCGLFYTGLGFGSRAVLAAAPTLARVVSRVSGAAMIAVGLALLIERLRATG</sequence>
<keyword evidence="5 6" id="KW-0472">Membrane</keyword>
<dbReference type="InterPro" id="IPR001123">
    <property type="entry name" value="LeuE-type"/>
</dbReference>
<feature type="transmembrane region" description="Helical" evidence="6">
    <location>
        <begin position="235"/>
        <end position="256"/>
    </location>
</feature>
<gene>
    <name evidence="7" type="ORF">CRH09_09995</name>
</gene>
<evidence type="ECO:0000313" key="8">
    <source>
        <dbReference type="Proteomes" id="UP000221961"/>
    </source>
</evidence>
<evidence type="ECO:0000256" key="4">
    <source>
        <dbReference type="ARBA" id="ARBA00022989"/>
    </source>
</evidence>
<evidence type="ECO:0000256" key="1">
    <source>
        <dbReference type="ARBA" id="ARBA00004651"/>
    </source>
</evidence>
<feature type="transmembrane region" description="Helical" evidence="6">
    <location>
        <begin position="63"/>
        <end position="85"/>
    </location>
</feature>
<dbReference type="KEGG" id="ntp:CRH09_09995"/>
<evidence type="ECO:0000256" key="6">
    <source>
        <dbReference type="SAM" id="Phobius"/>
    </source>
</evidence>
<proteinExistence type="predicted"/>
<dbReference type="Proteomes" id="UP000221961">
    <property type="component" value="Chromosome"/>
</dbReference>
<dbReference type="EMBL" id="CP023778">
    <property type="protein sequence ID" value="ATL71653.1"/>
    <property type="molecule type" value="Genomic_DNA"/>
</dbReference>